<dbReference type="PANTHER" id="PTHR46452">
    <property type="entry name" value="TRANSCRIPTION INITIATION FACTOR TFIID SUBUNIT 3"/>
    <property type="match status" value="1"/>
</dbReference>
<dbReference type="PANTHER" id="PTHR46452:SF1">
    <property type="entry name" value="TRANSCRIPTION INITIATION FACTOR TFIID SUBUNIT 3"/>
    <property type="match status" value="1"/>
</dbReference>
<evidence type="ECO:0000256" key="4">
    <source>
        <dbReference type="PROSITE-ProRule" id="PRU00146"/>
    </source>
</evidence>
<dbReference type="WBParaSite" id="TCONS_00002360.p1">
    <property type="protein sequence ID" value="TCONS_00002360.p1"/>
    <property type="gene ID" value="XLOC_002215"/>
</dbReference>
<feature type="compositionally biased region" description="Polar residues" evidence="6">
    <location>
        <begin position="479"/>
        <end position="491"/>
    </location>
</feature>
<proteinExistence type="predicted"/>
<dbReference type="Gene3D" id="3.30.40.10">
    <property type="entry name" value="Zinc/RING finger domain, C3HC4 (zinc finger)"/>
    <property type="match status" value="1"/>
</dbReference>
<dbReference type="WBParaSite" id="SSTP_0001165400.1">
    <property type="protein sequence ID" value="SSTP_0001165400.1"/>
    <property type="gene ID" value="SSTP_0001165400"/>
</dbReference>
<dbReference type="InterPro" id="IPR019787">
    <property type="entry name" value="Znf_PHD-finger"/>
</dbReference>
<dbReference type="GO" id="GO:0045944">
    <property type="term" value="P:positive regulation of transcription by RNA polymerase II"/>
    <property type="evidence" value="ECO:0007669"/>
    <property type="project" value="TreeGrafter"/>
</dbReference>
<sequence length="757" mass="86695">MDKLNSNKLSSDQNNSSDNNVSGTPEASFTNPTNNYQNVKVNDTTKPQECNALIDPKEEKVRKRLEEFYEAELKEDSEYEISLSNRSKYYLKVALGGLHNYIKSPIKIVPSQLDYIYKLDKKENFYDGEKLVLKDNNSKEIEIASKLKAGMTATESAYKLHSIDLNNDHNVDTNTKNLHQEKFIYKSETNYYSGESNKNLNQSHATEVGDFFNIIEEKTISDNNYMKNEGLSMVEKFKSKYYYNPFEEEDPLVKEADEAIDRYIEIIAKNENCKDENSEKTNNNNDNKSDNEEVLVENSNNSNITNSNIITEEKNNEIEDLSLNTLTPKSKERTISLPSEELDLKDIKNISKEDNSIVMASNTVNENKNYFVKSSFNLLKSKPQLIKTPEILVTHDSRDNTCEEVVVSKSSESSHVDETQINIDTHKNVNNSNNLEITSIDGSQLNTEDNSSNRLNSSEIISINEDQLSTKSNDDFNAENGTTDQDQSNINNDKDSETDNKCDTLNNEKSVVNSNYDSEKEKLSEIAEEIKENNANIEITNQELKDIPITKDSENDEDRENIKNLENDENNKKIIIDESNKINIMEDLKQRTPEKSLENIKKCNIVKMDIISQTPSNVDALLEINNLNEFQEVSLNNIEPKSLSPIKLNISLTDESNINNNKCVSLTTRRQSSSNERSSWICPICNISSTKKKIPMICCDKCDVWHHFKCVGITRRPNKNDPWYCGKCCNVYLSNNKKRKLSNDDNEKKINFNKKRR</sequence>
<dbReference type="GO" id="GO:0002039">
    <property type="term" value="F:p53 binding"/>
    <property type="evidence" value="ECO:0007669"/>
    <property type="project" value="TreeGrafter"/>
</dbReference>
<evidence type="ECO:0000256" key="3">
    <source>
        <dbReference type="ARBA" id="ARBA00022833"/>
    </source>
</evidence>
<feature type="domain" description="PHD-type" evidence="7">
    <location>
        <begin position="679"/>
        <end position="731"/>
    </location>
</feature>
<feature type="region of interest" description="Disordered" evidence="6">
    <location>
        <begin position="407"/>
        <end position="431"/>
    </location>
</feature>
<dbReference type="STRING" id="6248.A0A0K0EQC5"/>
<dbReference type="GO" id="GO:0005669">
    <property type="term" value="C:transcription factor TFIID complex"/>
    <property type="evidence" value="ECO:0007669"/>
    <property type="project" value="TreeGrafter"/>
</dbReference>
<dbReference type="InterPro" id="IPR011011">
    <property type="entry name" value="Znf_FYVE_PHD"/>
</dbReference>
<evidence type="ECO:0000313" key="9">
    <source>
        <dbReference type="WBParaSite" id="SSTP_0001165400.1"/>
    </source>
</evidence>
<evidence type="ECO:0000313" key="10">
    <source>
        <dbReference type="WBParaSite" id="TCONS_00002360.p1"/>
    </source>
</evidence>
<protein>
    <submittedName>
        <fullName evidence="9 10">PHD-type domain-containing protein</fullName>
    </submittedName>
</protein>
<evidence type="ECO:0000256" key="6">
    <source>
        <dbReference type="SAM" id="MobiDB-lite"/>
    </source>
</evidence>
<dbReference type="PROSITE" id="PS01359">
    <property type="entry name" value="ZF_PHD_1"/>
    <property type="match status" value="1"/>
</dbReference>
<feature type="compositionally biased region" description="Polar residues" evidence="6">
    <location>
        <begin position="419"/>
        <end position="431"/>
    </location>
</feature>
<feature type="region of interest" description="Disordered" evidence="6">
    <location>
        <begin position="275"/>
        <end position="305"/>
    </location>
</feature>
<keyword evidence="8" id="KW-1185">Reference proteome</keyword>
<dbReference type="InterPro" id="IPR001965">
    <property type="entry name" value="Znf_PHD"/>
</dbReference>
<evidence type="ECO:0000256" key="1">
    <source>
        <dbReference type="ARBA" id="ARBA00022723"/>
    </source>
</evidence>
<feature type="compositionally biased region" description="Basic and acidic residues" evidence="6">
    <location>
        <begin position="492"/>
        <end position="502"/>
    </location>
</feature>
<feature type="compositionally biased region" description="Polar residues" evidence="6">
    <location>
        <begin position="23"/>
        <end position="48"/>
    </location>
</feature>
<accession>A0A0K0EQC5</accession>
<keyword evidence="2 4" id="KW-0863">Zinc-finger</keyword>
<reference evidence="9" key="1">
    <citation type="submission" date="2015-08" db="UniProtKB">
        <authorList>
            <consortium name="WormBaseParasite"/>
        </authorList>
    </citation>
    <scope>IDENTIFICATION</scope>
</reference>
<feature type="region of interest" description="Disordered" evidence="6">
    <location>
        <begin position="464"/>
        <end position="505"/>
    </location>
</feature>
<dbReference type="Proteomes" id="UP000035681">
    <property type="component" value="Unplaced"/>
</dbReference>
<feature type="region of interest" description="Disordered" evidence="6">
    <location>
        <begin position="1"/>
        <end position="48"/>
    </location>
</feature>
<feature type="compositionally biased region" description="Low complexity" evidence="6">
    <location>
        <begin position="296"/>
        <end position="305"/>
    </location>
</feature>
<keyword evidence="1" id="KW-0479">Metal-binding</keyword>
<keyword evidence="5" id="KW-0175">Coiled coil</keyword>
<dbReference type="SMART" id="SM00249">
    <property type="entry name" value="PHD"/>
    <property type="match status" value="1"/>
</dbReference>
<name>A0A0K0EQC5_STRER</name>
<dbReference type="PROSITE" id="PS50016">
    <property type="entry name" value="ZF_PHD_2"/>
    <property type="match status" value="1"/>
</dbReference>
<keyword evidence="3" id="KW-0862">Zinc</keyword>
<dbReference type="SUPFAM" id="SSF57903">
    <property type="entry name" value="FYVE/PHD zinc finger"/>
    <property type="match status" value="1"/>
</dbReference>
<dbReference type="CDD" id="cd15522">
    <property type="entry name" value="PHD_TAF3"/>
    <property type="match status" value="1"/>
</dbReference>
<evidence type="ECO:0000256" key="5">
    <source>
        <dbReference type="SAM" id="Coils"/>
    </source>
</evidence>
<evidence type="ECO:0000313" key="8">
    <source>
        <dbReference type="Proteomes" id="UP000035681"/>
    </source>
</evidence>
<feature type="compositionally biased region" description="Low complexity" evidence="6">
    <location>
        <begin position="1"/>
        <end position="22"/>
    </location>
</feature>
<feature type="coiled-coil region" evidence="5">
    <location>
        <begin position="513"/>
        <end position="547"/>
    </location>
</feature>
<dbReference type="InterPro" id="IPR013083">
    <property type="entry name" value="Znf_RING/FYVE/PHD"/>
</dbReference>
<dbReference type="InterPro" id="IPR019786">
    <property type="entry name" value="Zinc_finger_PHD-type_CS"/>
</dbReference>
<dbReference type="GO" id="GO:0008270">
    <property type="term" value="F:zinc ion binding"/>
    <property type="evidence" value="ECO:0007669"/>
    <property type="project" value="UniProtKB-KW"/>
</dbReference>
<dbReference type="Pfam" id="PF00628">
    <property type="entry name" value="PHD"/>
    <property type="match status" value="1"/>
</dbReference>
<dbReference type="AlphaFoldDB" id="A0A0K0EQC5"/>
<evidence type="ECO:0000256" key="2">
    <source>
        <dbReference type="ARBA" id="ARBA00022771"/>
    </source>
</evidence>
<evidence type="ECO:0000259" key="7">
    <source>
        <dbReference type="PROSITE" id="PS50016"/>
    </source>
</evidence>
<organism evidence="9">
    <name type="scientific">Strongyloides stercoralis</name>
    <name type="common">Threadworm</name>
    <dbReference type="NCBI Taxonomy" id="6248"/>
    <lineage>
        <taxon>Eukaryota</taxon>
        <taxon>Metazoa</taxon>
        <taxon>Ecdysozoa</taxon>
        <taxon>Nematoda</taxon>
        <taxon>Chromadorea</taxon>
        <taxon>Rhabditida</taxon>
        <taxon>Tylenchina</taxon>
        <taxon>Panagrolaimomorpha</taxon>
        <taxon>Strongyloidoidea</taxon>
        <taxon>Strongyloididae</taxon>
        <taxon>Strongyloides</taxon>
    </lineage>
</organism>